<protein>
    <submittedName>
        <fullName evidence="2">Uncharacterized protein</fullName>
    </submittedName>
</protein>
<reference evidence="2 3" key="1">
    <citation type="submission" date="2020-02" db="EMBL/GenBank/DDBJ databases">
        <authorList>
            <person name="Ferguson B K."/>
        </authorList>
    </citation>
    <scope>NUCLEOTIDE SEQUENCE [LARGE SCALE GENOMIC DNA]</scope>
</reference>
<dbReference type="Proteomes" id="UP000479190">
    <property type="component" value="Unassembled WGS sequence"/>
</dbReference>
<accession>A0A6H5IL08</accession>
<gene>
    <name evidence="2" type="ORF">TBRA_LOCUS9290</name>
</gene>
<evidence type="ECO:0000313" key="2">
    <source>
        <dbReference type="EMBL" id="CAB0037463.1"/>
    </source>
</evidence>
<proteinExistence type="predicted"/>
<dbReference type="OrthoDB" id="26681at2759"/>
<sequence length="456" mass="50820">MNRIRIVESLLSICKEYFLYDDACDALDATTGSAAVELVRSLMGALPEFAHLVQIADFLVLAHQTSEIYVTHSRHNMYFLLPPLPPQEVSHKSTIRLSSLALNSVSQESLGLVKNIKITKALTNVEIQRGSRLNPTQHDIGTQSSSDERRGETRPWHRYARRAPTVGFHAQPERRFRLPHHHRAPPAQHRKYMTNTSAATSSGGMWRSARTRRFAACAGDKLILRVIIYSPIYSRAPTRSPPGRGHQSGHRRRRMRLRLAAADAASSGDSIVSYPYSASRRACRGVMCEGLLLLLRDAMRVLPDSQVYLQRVGDEQLNKFIKQRYFVHLANHVALYPGSELLVVTLENLALKEPSLSAVPPVLAMISRTAASDMNDARPLVTFVTDLITKNPNSPHTLLEQGLMETLGRGIVNAAYSGFSVSLFRHVLLVSIAGRLLDSPGSQHMQVVVKLHRILN</sequence>
<feature type="region of interest" description="Disordered" evidence="1">
    <location>
        <begin position="132"/>
        <end position="154"/>
    </location>
</feature>
<dbReference type="EMBL" id="CADCXV010000856">
    <property type="protein sequence ID" value="CAB0037463.1"/>
    <property type="molecule type" value="Genomic_DNA"/>
</dbReference>
<keyword evidence="3" id="KW-1185">Reference proteome</keyword>
<name>A0A6H5IL08_9HYME</name>
<dbReference type="AlphaFoldDB" id="A0A6H5IL08"/>
<feature type="compositionally biased region" description="Polar residues" evidence="1">
    <location>
        <begin position="132"/>
        <end position="145"/>
    </location>
</feature>
<organism evidence="2 3">
    <name type="scientific">Trichogramma brassicae</name>
    <dbReference type="NCBI Taxonomy" id="86971"/>
    <lineage>
        <taxon>Eukaryota</taxon>
        <taxon>Metazoa</taxon>
        <taxon>Ecdysozoa</taxon>
        <taxon>Arthropoda</taxon>
        <taxon>Hexapoda</taxon>
        <taxon>Insecta</taxon>
        <taxon>Pterygota</taxon>
        <taxon>Neoptera</taxon>
        <taxon>Endopterygota</taxon>
        <taxon>Hymenoptera</taxon>
        <taxon>Apocrita</taxon>
        <taxon>Proctotrupomorpha</taxon>
        <taxon>Chalcidoidea</taxon>
        <taxon>Trichogrammatidae</taxon>
        <taxon>Trichogramma</taxon>
    </lineage>
</organism>
<evidence type="ECO:0000313" key="3">
    <source>
        <dbReference type="Proteomes" id="UP000479190"/>
    </source>
</evidence>
<evidence type="ECO:0000256" key="1">
    <source>
        <dbReference type="SAM" id="MobiDB-lite"/>
    </source>
</evidence>